<keyword evidence="2" id="KW-1185">Reference proteome</keyword>
<dbReference type="RefSeq" id="WP_155728502.1">
    <property type="nucleotide sequence ID" value="NZ_CTEC01000004.1"/>
</dbReference>
<organism evidence="1 2">
    <name type="scientific">Mycobacterium europaeum</name>
    <dbReference type="NCBI Taxonomy" id="761804"/>
    <lineage>
        <taxon>Bacteria</taxon>
        <taxon>Bacillati</taxon>
        <taxon>Actinomycetota</taxon>
        <taxon>Actinomycetes</taxon>
        <taxon>Mycobacteriales</taxon>
        <taxon>Mycobacteriaceae</taxon>
        <taxon>Mycobacterium</taxon>
        <taxon>Mycobacterium simiae complex</taxon>
    </lineage>
</organism>
<name>A0A0U1DVF4_9MYCO</name>
<sequence>MSIFPDSWDQAWLFAPLVYIAILSHRDEPAQRLVALVESVAQLVQSIADMIGRLKR</sequence>
<dbReference type="Proteomes" id="UP000199601">
    <property type="component" value="Unassembled WGS sequence"/>
</dbReference>
<protein>
    <submittedName>
        <fullName evidence="1">Uncharacterized protein</fullName>
    </submittedName>
</protein>
<proteinExistence type="predicted"/>
<accession>A0A0U1DVF4</accession>
<evidence type="ECO:0000313" key="1">
    <source>
        <dbReference type="EMBL" id="CQD23381.1"/>
    </source>
</evidence>
<dbReference type="AlphaFoldDB" id="A0A0U1DVF4"/>
<reference evidence="2" key="1">
    <citation type="submission" date="2015-03" db="EMBL/GenBank/DDBJ databases">
        <authorList>
            <person name="Urmite Genomes"/>
        </authorList>
    </citation>
    <scope>NUCLEOTIDE SEQUENCE [LARGE SCALE GENOMIC DNA]</scope>
    <source>
        <strain evidence="2">CSUR P1344</strain>
    </source>
</reference>
<evidence type="ECO:0000313" key="2">
    <source>
        <dbReference type="Proteomes" id="UP000199601"/>
    </source>
</evidence>
<dbReference type="EMBL" id="CTEC01000004">
    <property type="protein sequence ID" value="CQD23381.1"/>
    <property type="molecule type" value="Genomic_DNA"/>
</dbReference>
<gene>
    <name evidence="1" type="ORF">BN000_05840</name>
</gene>